<name>A0AAW5MD42_AERVE</name>
<dbReference type="AlphaFoldDB" id="A0AAW5MD42"/>
<reference evidence="1" key="1">
    <citation type="submission" date="2022-08" db="EMBL/GenBank/DDBJ databases">
        <title>A global survey of hypervirulent Aeromonas hydrophila identified this emerging pathogen in farmed fish in the lower Mekong River basin.</title>
        <authorList>
            <person name="Xu T."/>
            <person name="Rasmussen-Ivey C.R."/>
            <person name="Moen F.S."/>
            <person name="Fernandez Bravo A."/>
            <person name="Lamy B."/>
            <person name="Beaz-Hidalgo R."/>
            <person name="Khan C.D."/>
            <person name="Castro Escarpulli G."/>
            <person name="Yasin I.S.M."/>
            <person name="Figueras M.J."/>
            <person name="Azzam Sayuti M."/>
            <person name="Karim M.M."/>
            <person name="Alam K.M."/>
            <person name="Le T.T.T."/>
            <person name="Thao N.H.P."/>
            <person name="Addo S."/>
            <person name="Duodu S."/>
            <person name="Ali S."/>
            <person name="Mey S."/>
            <person name="Somony T."/>
            <person name="Liles M.R."/>
        </authorList>
    </citation>
    <scope>NUCLEOTIDE SEQUENCE</scope>
    <source>
        <strain evidence="1">0.14</strain>
    </source>
</reference>
<evidence type="ECO:0000313" key="2">
    <source>
        <dbReference type="Proteomes" id="UP001204061"/>
    </source>
</evidence>
<proteinExistence type="predicted"/>
<dbReference type="EMBL" id="JANLFC010000020">
    <property type="protein sequence ID" value="MCR4448096.1"/>
    <property type="molecule type" value="Genomic_DNA"/>
</dbReference>
<organism evidence="1 2">
    <name type="scientific">Aeromonas veronii</name>
    <dbReference type="NCBI Taxonomy" id="654"/>
    <lineage>
        <taxon>Bacteria</taxon>
        <taxon>Pseudomonadati</taxon>
        <taxon>Pseudomonadota</taxon>
        <taxon>Gammaproteobacteria</taxon>
        <taxon>Aeromonadales</taxon>
        <taxon>Aeromonadaceae</taxon>
        <taxon>Aeromonas</taxon>
    </lineage>
</organism>
<dbReference type="RefSeq" id="WP_257725125.1">
    <property type="nucleotide sequence ID" value="NZ_JANLFC010000020.1"/>
</dbReference>
<comment type="caution">
    <text evidence="1">The sequence shown here is derived from an EMBL/GenBank/DDBJ whole genome shotgun (WGS) entry which is preliminary data.</text>
</comment>
<dbReference type="Proteomes" id="UP001204061">
    <property type="component" value="Unassembled WGS sequence"/>
</dbReference>
<protein>
    <submittedName>
        <fullName evidence="1">Uncharacterized protein</fullName>
    </submittedName>
</protein>
<sequence>MSIELVAAITIGFFAGILFSSKAMQKIKDEYATSGHMINRGQAYRVTKVEQGE</sequence>
<evidence type="ECO:0000313" key="1">
    <source>
        <dbReference type="EMBL" id="MCR4448096.1"/>
    </source>
</evidence>
<accession>A0AAW5MD42</accession>
<gene>
    <name evidence="1" type="ORF">NS965_06820</name>
</gene>